<dbReference type="EMBL" id="JARSFG010000038">
    <property type="protein sequence ID" value="MEC1180672.1"/>
    <property type="molecule type" value="Genomic_DNA"/>
</dbReference>
<dbReference type="Proteomes" id="UP001344888">
    <property type="component" value="Unassembled WGS sequence"/>
</dbReference>
<dbReference type="PANTHER" id="PTHR37823:SF3">
    <property type="entry name" value="CYTOCHROME C-551"/>
    <property type="match status" value="1"/>
</dbReference>
<evidence type="ECO:0000313" key="9">
    <source>
        <dbReference type="EMBL" id="MEC1180672.1"/>
    </source>
</evidence>
<feature type="signal peptide" evidence="7">
    <location>
        <begin position="1"/>
        <end position="17"/>
    </location>
</feature>
<evidence type="ECO:0000256" key="6">
    <source>
        <dbReference type="PROSITE-ProRule" id="PRU00433"/>
    </source>
</evidence>
<dbReference type="Gene3D" id="1.10.760.10">
    <property type="entry name" value="Cytochrome c-like domain"/>
    <property type="match status" value="1"/>
</dbReference>
<feature type="domain" description="Cytochrome c" evidence="8">
    <location>
        <begin position="29"/>
        <end position="104"/>
    </location>
</feature>
<keyword evidence="2 6" id="KW-0349">Heme</keyword>
<dbReference type="RefSeq" id="WP_107840933.1">
    <property type="nucleotide sequence ID" value="NZ_JARSFG010000038.1"/>
</dbReference>
<dbReference type="AlphaFoldDB" id="A0AAW9NVR9"/>
<organism evidence="9 10">
    <name type="scientific">Metasolibacillus meyeri</name>
    <dbReference type="NCBI Taxonomy" id="1071052"/>
    <lineage>
        <taxon>Bacteria</taxon>
        <taxon>Bacillati</taxon>
        <taxon>Bacillota</taxon>
        <taxon>Bacilli</taxon>
        <taxon>Bacillales</taxon>
        <taxon>Caryophanaceae</taxon>
        <taxon>Metasolibacillus</taxon>
    </lineage>
</organism>
<dbReference type="PROSITE" id="PS51257">
    <property type="entry name" value="PROKAR_LIPOPROTEIN"/>
    <property type="match status" value="1"/>
</dbReference>
<keyword evidence="5 6" id="KW-0408">Iron</keyword>
<protein>
    <submittedName>
        <fullName evidence="9">Cytochrome c</fullName>
    </submittedName>
</protein>
<dbReference type="GO" id="GO:0046872">
    <property type="term" value="F:metal ion binding"/>
    <property type="evidence" value="ECO:0007669"/>
    <property type="project" value="UniProtKB-KW"/>
</dbReference>
<dbReference type="InterPro" id="IPR051811">
    <property type="entry name" value="Cytochrome_c550/c551-like"/>
</dbReference>
<keyword evidence="10" id="KW-1185">Reference proteome</keyword>
<dbReference type="InterPro" id="IPR036909">
    <property type="entry name" value="Cyt_c-like_dom_sf"/>
</dbReference>
<dbReference type="GO" id="GO:0020037">
    <property type="term" value="F:heme binding"/>
    <property type="evidence" value="ECO:0007669"/>
    <property type="project" value="InterPro"/>
</dbReference>
<comment type="caution">
    <text evidence="9">The sequence shown here is derived from an EMBL/GenBank/DDBJ whole genome shotgun (WGS) entry which is preliminary data.</text>
</comment>
<dbReference type="Pfam" id="PF13442">
    <property type="entry name" value="Cytochrome_CBB3"/>
    <property type="match status" value="1"/>
</dbReference>
<name>A0AAW9NVR9_9BACL</name>
<dbReference type="InterPro" id="IPR009056">
    <property type="entry name" value="Cyt_c-like_dom"/>
</dbReference>
<evidence type="ECO:0000256" key="1">
    <source>
        <dbReference type="ARBA" id="ARBA00022448"/>
    </source>
</evidence>
<proteinExistence type="predicted"/>
<evidence type="ECO:0000256" key="2">
    <source>
        <dbReference type="ARBA" id="ARBA00022617"/>
    </source>
</evidence>
<keyword evidence="7" id="KW-0732">Signal</keyword>
<feature type="chain" id="PRO_5043353677" evidence="7">
    <location>
        <begin position="18"/>
        <end position="104"/>
    </location>
</feature>
<evidence type="ECO:0000256" key="4">
    <source>
        <dbReference type="ARBA" id="ARBA00022982"/>
    </source>
</evidence>
<evidence type="ECO:0000313" key="10">
    <source>
        <dbReference type="Proteomes" id="UP001344888"/>
    </source>
</evidence>
<evidence type="ECO:0000256" key="5">
    <source>
        <dbReference type="ARBA" id="ARBA00023004"/>
    </source>
</evidence>
<evidence type="ECO:0000256" key="3">
    <source>
        <dbReference type="ARBA" id="ARBA00022723"/>
    </source>
</evidence>
<dbReference type="PROSITE" id="PS51007">
    <property type="entry name" value="CYTC"/>
    <property type="match status" value="1"/>
</dbReference>
<evidence type="ECO:0000259" key="8">
    <source>
        <dbReference type="PROSITE" id="PS51007"/>
    </source>
</evidence>
<sequence>MKKLLLTFAFGSVVFLAACGGGAQENNATAKPEGETIVMRSCASCHGGQLQGMRNTPALNDVGSRLSEEEILDIILNGTSNGMPPGLIKGEDAEKAAAWLAEQK</sequence>
<keyword evidence="3 6" id="KW-0479">Metal-binding</keyword>
<keyword evidence="1" id="KW-0813">Transport</keyword>
<dbReference type="GO" id="GO:0009055">
    <property type="term" value="F:electron transfer activity"/>
    <property type="evidence" value="ECO:0007669"/>
    <property type="project" value="InterPro"/>
</dbReference>
<evidence type="ECO:0000256" key="7">
    <source>
        <dbReference type="SAM" id="SignalP"/>
    </source>
</evidence>
<dbReference type="SUPFAM" id="SSF46626">
    <property type="entry name" value="Cytochrome c"/>
    <property type="match status" value="1"/>
</dbReference>
<gene>
    <name evidence="9" type="ORF">P9B03_19605</name>
</gene>
<keyword evidence="4" id="KW-0249">Electron transport</keyword>
<accession>A0AAW9NVR9</accession>
<dbReference type="PANTHER" id="PTHR37823">
    <property type="entry name" value="CYTOCHROME C-553-LIKE"/>
    <property type="match status" value="1"/>
</dbReference>
<reference evidence="9 10" key="1">
    <citation type="submission" date="2023-03" db="EMBL/GenBank/DDBJ databases">
        <title>Bacillus Genome Sequencing.</title>
        <authorList>
            <person name="Dunlap C."/>
        </authorList>
    </citation>
    <scope>NUCLEOTIDE SEQUENCE [LARGE SCALE GENOMIC DNA]</scope>
    <source>
        <strain evidence="9 10">B-59205</strain>
    </source>
</reference>